<feature type="domain" description="GS beta-grasp" evidence="17">
    <location>
        <begin position="16"/>
        <end position="100"/>
    </location>
</feature>
<dbReference type="PANTHER" id="PTHR43785">
    <property type="entry name" value="GAMMA-GLUTAMYLPUTRESCINE SYNTHETASE"/>
    <property type="match status" value="1"/>
</dbReference>
<keyword evidence="14" id="KW-0460">Magnesium</keyword>
<dbReference type="SUPFAM" id="SSF55931">
    <property type="entry name" value="Glutamine synthetase/guanido kinase"/>
    <property type="match status" value="1"/>
</dbReference>
<accession>A0A7G9GFD4</accession>
<name>A0A7G9GFD4_9FIRM</name>
<comment type="similarity">
    <text evidence="2 15 16">Belongs to the glutamine synthetase family.</text>
</comment>
<keyword evidence="20" id="KW-1185">Reference proteome</keyword>
<proteinExistence type="inferred from homology"/>
<protein>
    <recommendedName>
        <fullName evidence="4">Glutamine synthetase</fullName>
        <ecNumber evidence="3">6.3.1.2</ecNumber>
    </recommendedName>
    <alternativeName>
        <fullName evidence="11">Glutamate--ammonia ligase</fullName>
    </alternativeName>
    <alternativeName>
        <fullName evidence="10">Glutamine synthetase I alpha</fullName>
    </alternativeName>
</protein>
<evidence type="ECO:0000256" key="3">
    <source>
        <dbReference type="ARBA" id="ARBA00012937"/>
    </source>
</evidence>
<dbReference type="GO" id="GO:0046872">
    <property type="term" value="F:metal ion binding"/>
    <property type="evidence" value="ECO:0007669"/>
    <property type="project" value="UniProtKB-KW"/>
</dbReference>
<evidence type="ECO:0000256" key="2">
    <source>
        <dbReference type="ARBA" id="ARBA00009897"/>
    </source>
</evidence>
<dbReference type="Pfam" id="PF03951">
    <property type="entry name" value="Gln-synt_N"/>
    <property type="match status" value="1"/>
</dbReference>
<evidence type="ECO:0000256" key="1">
    <source>
        <dbReference type="ARBA" id="ARBA00004496"/>
    </source>
</evidence>
<dbReference type="GO" id="GO:0005737">
    <property type="term" value="C:cytoplasm"/>
    <property type="evidence" value="ECO:0007669"/>
    <property type="project" value="UniProtKB-SubCell"/>
</dbReference>
<feature type="binding site" evidence="13">
    <location>
        <position position="182"/>
    </location>
    <ligand>
        <name>ATP</name>
        <dbReference type="ChEBI" id="CHEBI:30616"/>
    </ligand>
</feature>
<dbReference type="InterPro" id="IPR014746">
    <property type="entry name" value="Gln_synth/guanido_kin_cat_dom"/>
</dbReference>
<evidence type="ECO:0000256" key="10">
    <source>
        <dbReference type="ARBA" id="ARBA00030136"/>
    </source>
</evidence>
<keyword evidence="8 13" id="KW-0547">Nucleotide-binding</keyword>
<feature type="binding site" evidence="12">
    <location>
        <position position="334"/>
    </location>
    <ligand>
        <name>L-glutamate</name>
        <dbReference type="ChEBI" id="CHEBI:29985"/>
    </ligand>
</feature>
<dbReference type="AlphaFoldDB" id="A0A7G9GFD4"/>
<dbReference type="NCBIfam" id="TIGR00653">
    <property type="entry name" value="GlnA"/>
    <property type="match status" value="1"/>
</dbReference>
<reference evidence="19 20" key="1">
    <citation type="submission" date="2020-08" db="EMBL/GenBank/DDBJ databases">
        <authorList>
            <person name="Liu C."/>
            <person name="Sun Q."/>
        </authorList>
    </citation>
    <scope>NUCLEOTIDE SEQUENCE [LARGE SCALE GENOMIC DNA]</scope>
    <source>
        <strain evidence="19 20">NSJ-29</strain>
    </source>
</reference>
<evidence type="ECO:0000256" key="8">
    <source>
        <dbReference type="ARBA" id="ARBA00022741"/>
    </source>
</evidence>
<evidence type="ECO:0000256" key="5">
    <source>
        <dbReference type="ARBA" id="ARBA00022490"/>
    </source>
</evidence>
<feature type="binding site" evidence="14">
    <location>
        <position position="194"/>
    </location>
    <ligand>
        <name>Mg(2+)</name>
        <dbReference type="ChEBI" id="CHEBI:18420"/>
        <label>1</label>
    </ligand>
</feature>
<dbReference type="KEGG" id="whj:H9Q79_04300"/>
<dbReference type="InterPro" id="IPR008147">
    <property type="entry name" value="Gln_synt_N"/>
</dbReference>
<organism evidence="19 20">
    <name type="scientific">Wansuia hejianensis</name>
    <dbReference type="NCBI Taxonomy" id="2763667"/>
    <lineage>
        <taxon>Bacteria</taxon>
        <taxon>Bacillati</taxon>
        <taxon>Bacillota</taxon>
        <taxon>Clostridia</taxon>
        <taxon>Lachnospirales</taxon>
        <taxon>Lachnospiraceae</taxon>
        <taxon>Wansuia</taxon>
    </lineage>
</organism>
<feature type="binding site" evidence="12">
    <location>
        <position position="297"/>
    </location>
    <ligand>
        <name>L-glutamate</name>
        <dbReference type="ChEBI" id="CHEBI:29985"/>
    </ligand>
</feature>
<evidence type="ECO:0000256" key="4">
    <source>
        <dbReference type="ARBA" id="ARBA00021364"/>
    </source>
</evidence>
<dbReference type="Proteomes" id="UP000515860">
    <property type="component" value="Chromosome"/>
</dbReference>
<dbReference type="Pfam" id="PF00120">
    <property type="entry name" value="Gln-synt_C"/>
    <property type="match status" value="1"/>
</dbReference>
<evidence type="ECO:0000256" key="15">
    <source>
        <dbReference type="PROSITE-ProRule" id="PRU01330"/>
    </source>
</evidence>
<dbReference type="SUPFAM" id="SSF54368">
    <property type="entry name" value="Glutamine synthetase, N-terminal domain"/>
    <property type="match status" value="1"/>
</dbReference>
<feature type="domain" description="GS catalytic" evidence="18">
    <location>
        <begin position="107"/>
        <end position="443"/>
    </location>
</feature>
<dbReference type="InterPro" id="IPR008146">
    <property type="entry name" value="Gln_synth_cat_dom"/>
</dbReference>
<keyword evidence="9 13" id="KW-0067">ATP-binding</keyword>
<dbReference type="InterPro" id="IPR004809">
    <property type="entry name" value="Gln_synth_I"/>
</dbReference>
<comment type="cofactor">
    <cofactor evidence="14">
        <name>Mg(2+)</name>
        <dbReference type="ChEBI" id="CHEBI:18420"/>
    </cofactor>
    <text evidence="14">Binds 2 Mg(2+) ions per subunit.</text>
</comment>
<evidence type="ECO:0000313" key="20">
    <source>
        <dbReference type="Proteomes" id="UP000515860"/>
    </source>
</evidence>
<dbReference type="GO" id="GO:0004356">
    <property type="term" value="F:glutamine synthetase activity"/>
    <property type="evidence" value="ECO:0007669"/>
    <property type="project" value="UniProtKB-EC"/>
</dbReference>
<keyword evidence="6 19" id="KW-0436">Ligase</keyword>
<evidence type="ECO:0000256" key="16">
    <source>
        <dbReference type="RuleBase" id="RU000384"/>
    </source>
</evidence>
<sequence length="443" mass="50049">MAKYTKDAILQMAEEEDVEFIRLQFTDMFGTLKNIAVTSSQLEKALNNQCMFPGSSVEGFSDDETDLYLHPDLDSFVILPWRPQQGKVARLICDVHMADGTPYGGCTRSVLKNFLKKARKMGYYFYIGPECEFFLFQTDDNGMPTTNTLERAGYFDLGPIDMGENARRDMVLTLEDMGFEVESSYHEVAPGQHEIDFHWAKGVSAADSLMTFKFAVRTIAKRHGLHATFMPKPKTGVPGSGMHLNFALYDKEGNNVFYDENDPLKLSDKAYYFIGGLLAHIKGMSAVTNPLINSYKRLVPGYEAPVYEAWSTRVKSSLIRIPPARGSQTQIELRSPDPASNPYLALTICLAAGLDGIQKKLQPPKPVNKEVDKMTAEEKEQFHISALPSTLGEAIAELEKDGFVRKVLGEEFVQRYLEAKKAEWKEYMPQVTDWEVDKYLYRI</sequence>
<dbReference type="EMBL" id="CP060635">
    <property type="protein sequence ID" value="QNM09516.1"/>
    <property type="molecule type" value="Genomic_DNA"/>
</dbReference>
<evidence type="ECO:0000256" key="13">
    <source>
        <dbReference type="PIRSR" id="PIRSR604809-2"/>
    </source>
</evidence>
<evidence type="ECO:0000256" key="14">
    <source>
        <dbReference type="PIRSR" id="PIRSR604809-3"/>
    </source>
</evidence>
<feature type="binding site" evidence="14">
    <location>
        <position position="187"/>
    </location>
    <ligand>
        <name>Mg(2+)</name>
        <dbReference type="ChEBI" id="CHEBI:18420"/>
        <label>1</label>
    </ligand>
</feature>
<feature type="binding site" evidence="12">
    <location>
        <position position="303"/>
    </location>
    <ligand>
        <name>L-glutamate</name>
        <dbReference type="ChEBI" id="CHEBI:29985"/>
    </ligand>
</feature>
<feature type="binding site" evidence="14">
    <location>
        <position position="132"/>
    </location>
    <ligand>
        <name>Mg(2+)</name>
        <dbReference type="ChEBI" id="CHEBI:18420"/>
        <label>1</label>
    </ligand>
</feature>
<feature type="binding site" evidence="14">
    <location>
        <position position="130"/>
    </location>
    <ligand>
        <name>Mg(2+)</name>
        <dbReference type="ChEBI" id="CHEBI:18420"/>
        <label>1</label>
    </ligand>
</feature>
<evidence type="ECO:0000256" key="6">
    <source>
        <dbReference type="ARBA" id="ARBA00022598"/>
    </source>
</evidence>
<dbReference type="PROSITE" id="PS51987">
    <property type="entry name" value="GS_CATALYTIC"/>
    <property type="match status" value="1"/>
</dbReference>
<dbReference type="PANTHER" id="PTHR43785:SF12">
    <property type="entry name" value="TYPE-1 GLUTAMINE SYNTHETASE 2"/>
    <property type="match status" value="1"/>
</dbReference>
<evidence type="ECO:0000256" key="9">
    <source>
        <dbReference type="ARBA" id="ARBA00022840"/>
    </source>
</evidence>
<evidence type="ECO:0000259" key="17">
    <source>
        <dbReference type="PROSITE" id="PS51986"/>
    </source>
</evidence>
<dbReference type="SMART" id="SM01230">
    <property type="entry name" value="Gln-synt_C"/>
    <property type="match status" value="1"/>
</dbReference>
<dbReference type="RefSeq" id="WP_249329259.1">
    <property type="nucleotide sequence ID" value="NZ_CP060635.1"/>
</dbReference>
<evidence type="ECO:0000256" key="12">
    <source>
        <dbReference type="PIRSR" id="PIRSR604809-1"/>
    </source>
</evidence>
<dbReference type="GO" id="GO:0006542">
    <property type="term" value="P:glutamine biosynthetic process"/>
    <property type="evidence" value="ECO:0007669"/>
    <property type="project" value="InterPro"/>
</dbReference>
<dbReference type="Gene3D" id="3.30.590.10">
    <property type="entry name" value="Glutamine synthetase/guanido kinase, catalytic domain"/>
    <property type="match status" value="1"/>
</dbReference>
<evidence type="ECO:0000256" key="11">
    <source>
        <dbReference type="ARBA" id="ARBA00030668"/>
    </source>
</evidence>
<evidence type="ECO:0000259" key="18">
    <source>
        <dbReference type="PROSITE" id="PS51987"/>
    </source>
</evidence>
<comment type="subcellular location">
    <subcellularLocation>
        <location evidence="1">Cytoplasm</location>
    </subcellularLocation>
</comment>
<keyword evidence="7 14" id="KW-0479">Metal-binding</keyword>
<keyword evidence="5" id="KW-0963">Cytoplasm</keyword>
<feature type="binding site" evidence="14">
    <location>
        <position position="332"/>
    </location>
    <ligand>
        <name>Mg(2+)</name>
        <dbReference type="ChEBI" id="CHEBI:18420"/>
        <label>1</label>
    </ligand>
</feature>
<dbReference type="PROSITE" id="PS51986">
    <property type="entry name" value="GS_BETA_GRASP"/>
    <property type="match status" value="1"/>
</dbReference>
<dbReference type="InterPro" id="IPR036651">
    <property type="entry name" value="Gln_synt_N_sf"/>
</dbReference>
<dbReference type="EC" id="6.3.1.2" evidence="3"/>
<evidence type="ECO:0000256" key="7">
    <source>
        <dbReference type="ARBA" id="ARBA00022723"/>
    </source>
</evidence>
<dbReference type="Gene3D" id="3.10.20.70">
    <property type="entry name" value="Glutamine synthetase, N-terminal domain"/>
    <property type="match status" value="1"/>
</dbReference>
<feature type="binding site" evidence="14">
    <location>
        <position position="243"/>
    </location>
    <ligand>
        <name>Mg(2+)</name>
        <dbReference type="ChEBI" id="CHEBI:18420"/>
        <label>1</label>
    </ligand>
</feature>
<dbReference type="GO" id="GO:0005524">
    <property type="term" value="F:ATP binding"/>
    <property type="evidence" value="ECO:0007669"/>
    <property type="project" value="UniProtKB-KW"/>
</dbReference>
<gene>
    <name evidence="19" type="primary">glnA</name>
    <name evidence="19" type="ORF">H9Q79_04300</name>
</gene>
<evidence type="ECO:0000313" key="19">
    <source>
        <dbReference type="EMBL" id="QNM09516.1"/>
    </source>
</evidence>